<dbReference type="AlphaFoldDB" id="A0A1B1MCH4"/>
<dbReference type="CDD" id="cd06170">
    <property type="entry name" value="LuxR_C_like"/>
    <property type="match status" value="1"/>
</dbReference>
<dbReference type="GO" id="GO:0003677">
    <property type="term" value="F:DNA binding"/>
    <property type="evidence" value="ECO:0007669"/>
    <property type="project" value="UniProtKB-KW"/>
</dbReference>
<dbReference type="SMART" id="SM00421">
    <property type="entry name" value="HTH_LUXR"/>
    <property type="match status" value="1"/>
</dbReference>
<reference evidence="4 5" key="1">
    <citation type="submission" date="2016-07" db="EMBL/GenBank/DDBJ databases">
        <title>Enhancement of antibiotic productionsby engineered nitrateutilization in actinobacteria.</title>
        <authorList>
            <person name="Meng S.C."/>
        </authorList>
    </citation>
    <scope>NUCLEOTIDE SEQUENCE [LARGE SCALE GENOMIC DNA]</scope>
    <source>
        <strain evidence="4 5">NRRL 2936</strain>
    </source>
</reference>
<accession>A0A1B1MCH4</accession>
<keyword evidence="3" id="KW-0804">Transcription</keyword>
<dbReference type="STRING" id="1915.SLINC_4104"/>
<dbReference type="EMBL" id="CP016438">
    <property type="protein sequence ID" value="ANS66328.1"/>
    <property type="molecule type" value="Genomic_DNA"/>
</dbReference>
<name>A0A1B1MCH4_STRLN</name>
<dbReference type="SUPFAM" id="SSF46894">
    <property type="entry name" value="C-terminal effector domain of the bipartite response regulators"/>
    <property type="match status" value="1"/>
</dbReference>
<keyword evidence="2" id="KW-0238">DNA-binding</keyword>
<proteinExistence type="predicted"/>
<dbReference type="InterPro" id="IPR016032">
    <property type="entry name" value="Sig_transdc_resp-reg_C-effctor"/>
</dbReference>
<dbReference type="PROSITE" id="PS50043">
    <property type="entry name" value="HTH_LUXR_2"/>
    <property type="match status" value="1"/>
</dbReference>
<dbReference type="RefSeq" id="WP_067435693.1">
    <property type="nucleotide sequence ID" value="NZ_CP016438.1"/>
</dbReference>
<dbReference type="GO" id="GO:0006355">
    <property type="term" value="P:regulation of DNA-templated transcription"/>
    <property type="evidence" value="ECO:0007669"/>
    <property type="project" value="InterPro"/>
</dbReference>
<dbReference type="PATRIC" id="fig|1915.4.peg.4537"/>
<gene>
    <name evidence="4" type="ORF">SLINC_4104</name>
</gene>
<dbReference type="Pfam" id="PF00196">
    <property type="entry name" value="GerE"/>
    <property type="match status" value="1"/>
</dbReference>
<organism evidence="4 5">
    <name type="scientific">Streptomyces lincolnensis</name>
    <dbReference type="NCBI Taxonomy" id="1915"/>
    <lineage>
        <taxon>Bacteria</taxon>
        <taxon>Bacillati</taxon>
        <taxon>Actinomycetota</taxon>
        <taxon>Actinomycetes</taxon>
        <taxon>Kitasatosporales</taxon>
        <taxon>Streptomycetaceae</taxon>
        <taxon>Streptomyces</taxon>
    </lineage>
</organism>
<dbReference type="OrthoDB" id="9815744at2"/>
<dbReference type="Proteomes" id="UP000092598">
    <property type="component" value="Chromosome"/>
</dbReference>
<evidence type="ECO:0000256" key="2">
    <source>
        <dbReference type="ARBA" id="ARBA00023125"/>
    </source>
</evidence>
<dbReference type="KEGG" id="sls:SLINC_4104"/>
<sequence length="352" mass="38143">MAVPAVPVSSYARSHERVRRLCETGGDSRNLRGRLLGELRAAVAFDAHAFLLTDPETTVGCSPVADLPCPRDLPTMTRLKYLSAVHRWTALDGIALLSDLPDPAHSLLWRDLLHAYGVRDIASLVFKDRFGCWGHLDLYRYDRPFTPAEAAHLAHLTAPVTAALRRSQAGTFVVRPPHTRRTSPLALLLSPDLRVLAQTPDTDACLSLLTPPGPGRPAVHASVYDVAAQLLAVEAGVDPNPPRSRVHLADGLWLTLSAARIGDAFPCGRRNTIAVTIEETSPAERLSLFTRAFALSPREADVLGHLAKGSDSHTVAREMSLSEHTVQDHLKSVFAKTSTNTRGMLLARALGA</sequence>
<dbReference type="InterPro" id="IPR000792">
    <property type="entry name" value="Tscrpt_reg_LuxR_C"/>
</dbReference>
<dbReference type="PROSITE" id="PS00622">
    <property type="entry name" value="HTH_LUXR_1"/>
    <property type="match status" value="1"/>
</dbReference>
<dbReference type="InterPro" id="IPR036388">
    <property type="entry name" value="WH-like_DNA-bd_sf"/>
</dbReference>
<keyword evidence="1" id="KW-0805">Transcription regulation</keyword>
<evidence type="ECO:0000256" key="3">
    <source>
        <dbReference type="ARBA" id="ARBA00023163"/>
    </source>
</evidence>
<protein>
    <submittedName>
        <fullName evidence="4">Transcriptional regulator</fullName>
    </submittedName>
</protein>
<dbReference type="PANTHER" id="PTHR44688">
    <property type="entry name" value="DNA-BINDING TRANSCRIPTIONAL ACTIVATOR DEVR_DOSR"/>
    <property type="match status" value="1"/>
</dbReference>
<dbReference type="PRINTS" id="PR00038">
    <property type="entry name" value="HTHLUXR"/>
</dbReference>
<dbReference type="PANTHER" id="PTHR44688:SF25">
    <property type="entry name" value="HTH LUXR-TYPE DOMAIN-CONTAINING PROTEIN"/>
    <property type="match status" value="1"/>
</dbReference>
<keyword evidence="5" id="KW-1185">Reference proteome</keyword>
<evidence type="ECO:0000313" key="5">
    <source>
        <dbReference type="Proteomes" id="UP000092598"/>
    </source>
</evidence>
<evidence type="ECO:0000313" key="4">
    <source>
        <dbReference type="EMBL" id="ANS66328.1"/>
    </source>
</evidence>
<evidence type="ECO:0000256" key="1">
    <source>
        <dbReference type="ARBA" id="ARBA00023015"/>
    </source>
</evidence>
<dbReference type="Gene3D" id="1.10.10.10">
    <property type="entry name" value="Winged helix-like DNA-binding domain superfamily/Winged helix DNA-binding domain"/>
    <property type="match status" value="1"/>
</dbReference>